<dbReference type="PANTHER" id="PTHR22803">
    <property type="entry name" value="MANNOSE, PHOSPHOLIPASE, LECTIN RECEPTOR RELATED"/>
    <property type="match status" value="1"/>
</dbReference>
<dbReference type="PROSITE" id="PS50041">
    <property type="entry name" value="C_TYPE_LECTIN_2"/>
    <property type="match status" value="1"/>
</dbReference>
<proteinExistence type="predicted"/>
<accession>A0A914ZVW5</accession>
<feature type="domain" description="C-type lectin" evidence="1">
    <location>
        <begin position="114"/>
        <end position="220"/>
    </location>
</feature>
<dbReference type="SMART" id="SM00034">
    <property type="entry name" value="CLECT"/>
    <property type="match status" value="1"/>
</dbReference>
<evidence type="ECO:0000313" key="2">
    <source>
        <dbReference type="Proteomes" id="UP000887569"/>
    </source>
</evidence>
<dbReference type="AlphaFoldDB" id="A0A914ZVW5"/>
<keyword evidence="2" id="KW-1185">Reference proteome</keyword>
<reference evidence="3" key="1">
    <citation type="submission" date="2022-11" db="UniProtKB">
        <authorList>
            <consortium name="WormBaseParasite"/>
        </authorList>
    </citation>
    <scope>IDENTIFICATION</scope>
</reference>
<protein>
    <submittedName>
        <fullName evidence="3">C-type lectin domain-containing protein</fullName>
    </submittedName>
</protein>
<dbReference type="InterPro" id="IPR001304">
    <property type="entry name" value="C-type_lectin-like"/>
</dbReference>
<dbReference type="InterPro" id="IPR050111">
    <property type="entry name" value="C-type_lectin/snaclec_domain"/>
</dbReference>
<dbReference type="Proteomes" id="UP000887569">
    <property type="component" value="Unplaced"/>
</dbReference>
<name>A0A914ZVW5_PARUN</name>
<dbReference type="Gene3D" id="3.10.100.10">
    <property type="entry name" value="Mannose-Binding Protein A, subunit A"/>
    <property type="match status" value="1"/>
</dbReference>
<sequence length="242" mass="27248">AFFCETVETDDNEAFELLDARTMGIREVVRVLSLRECQLRCRRCASLTLYPDLTCVIFEHNAPIMMSSFGTICCYPQTNDSFECDQCGPRSERTQDGALFGQTNVLGVWTLFNLTNHAYKVLPYDCQATPESYERECQEEGAHLTSIESAEEDQFVSSLGMASCHCKHIGLYSASTLQQRFQWRDGTKLNYTNWRVGEPFGGGFICAHIWQSRGWASSSCTARGVESAGCCAVCKRQSKQRE</sequence>
<organism evidence="2 3">
    <name type="scientific">Parascaris univalens</name>
    <name type="common">Nematode worm</name>
    <dbReference type="NCBI Taxonomy" id="6257"/>
    <lineage>
        <taxon>Eukaryota</taxon>
        <taxon>Metazoa</taxon>
        <taxon>Ecdysozoa</taxon>
        <taxon>Nematoda</taxon>
        <taxon>Chromadorea</taxon>
        <taxon>Rhabditida</taxon>
        <taxon>Spirurina</taxon>
        <taxon>Ascaridomorpha</taxon>
        <taxon>Ascaridoidea</taxon>
        <taxon>Ascarididae</taxon>
        <taxon>Parascaris</taxon>
    </lineage>
</organism>
<evidence type="ECO:0000313" key="3">
    <source>
        <dbReference type="WBParaSite" id="PgB27X_g004_t01"/>
    </source>
</evidence>
<evidence type="ECO:0000259" key="1">
    <source>
        <dbReference type="PROSITE" id="PS50041"/>
    </source>
</evidence>
<dbReference type="InterPro" id="IPR016187">
    <property type="entry name" value="CTDL_fold"/>
</dbReference>
<dbReference type="InterPro" id="IPR016186">
    <property type="entry name" value="C-type_lectin-like/link_sf"/>
</dbReference>
<dbReference type="WBParaSite" id="PgB27X_g004_t01">
    <property type="protein sequence ID" value="PgB27X_g004_t01"/>
    <property type="gene ID" value="PgB27X_g004"/>
</dbReference>
<dbReference type="CDD" id="cd00037">
    <property type="entry name" value="CLECT"/>
    <property type="match status" value="1"/>
</dbReference>
<dbReference type="Pfam" id="PF00059">
    <property type="entry name" value="Lectin_C"/>
    <property type="match status" value="1"/>
</dbReference>
<dbReference type="SUPFAM" id="SSF56436">
    <property type="entry name" value="C-type lectin-like"/>
    <property type="match status" value="1"/>
</dbReference>